<gene>
    <name evidence="1" type="ORF">RDB_LOCUS113649</name>
</gene>
<reference evidence="1" key="1">
    <citation type="submission" date="2021-01" db="EMBL/GenBank/DDBJ databases">
        <authorList>
            <person name="Kaushik A."/>
        </authorList>
    </citation>
    <scope>NUCLEOTIDE SEQUENCE</scope>
    <source>
        <strain evidence="1">AG5</strain>
    </source>
</reference>
<dbReference type="EMBL" id="CAJNJQ010002495">
    <property type="protein sequence ID" value="CAE7177856.1"/>
    <property type="molecule type" value="Genomic_DNA"/>
</dbReference>
<protein>
    <recommendedName>
        <fullName evidence="3">F-box domain-containing protein</fullName>
    </recommendedName>
</protein>
<evidence type="ECO:0000313" key="1">
    <source>
        <dbReference type="EMBL" id="CAE7177856.1"/>
    </source>
</evidence>
<comment type="caution">
    <text evidence="1">The sequence shown here is derived from an EMBL/GenBank/DDBJ whole genome shotgun (WGS) entry which is preliminary data.</text>
</comment>
<proteinExistence type="predicted"/>
<name>A0A8H3E8J7_9AGAM</name>
<organism evidence="1 2">
    <name type="scientific">Rhizoctonia solani</name>
    <dbReference type="NCBI Taxonomy" id="456999"/>
    <lineage>
        <taxon>Eukaryota</taxon>
        <taxon>Fungi</taxon>
        <taxon>Dikarya</taxon>
        <taxon>Basidiomycota</taxon>
        <taxon>Agaricomycotina</taxon>
        <taxon>Agaricomycetes</taxon>
        <taxon>Cantharellales</taxon>
        <taxon>Ceratobasidiaceae</taxon>
        <taxon>Rhizoctonia</taxon>
    </lineage>
</organism>
<accession>A0A8H3E8J7</accession>
<dbReference type="SUPFAM" id="SSF52047">
    <property type="entry name" value="RNI-like"/>
    <property type="match status" value="1"/>
</dbReference>
<dbReference type="AlphaFoldDB" id="A0A8H3E8J7"/>
<sequence>MFNATNPYPAIQQWEEAGVSLLSALEKYSKVCTTLGEESRVDAVPPTFLATRIEHALDSLHTTIGSQLAQAQSILAQTRNLAVAPLHSFPEEVLSGIFAHVVFAPLDQFPGSDTSSIKMGVIGAYRALHVLLGVCTLWRNVAINRGTLWSIIPLSEKIKIPRGHPLHRVLHESKGLALNLIANMCSNKTDISLLPTHVAQFRTVSIAHTPLSMVRTILAVFTDWCGPDPLCLTRLSLHHHEPCGGAPVGDYIYQSVLEQQPFNRLAKNLTLLQMSKTLVHWETVSFSDRLTSFHLRDVKLGFDSNLSTLLGAISSATQLRELKLVNLETCQDSSPLPSLVERSRTWLPALESLYLGNLYFNTLRLLLLSIRSRSHRLTLGFSAKLLQIHHLRPLGIEDVQFNEVSELLRPISVHTVWIDSCTLEPSFSAAELKGLLDVLSPLVTLRLTAILLGTDYCMALERPPGEHQSTAPSFVNLQLFYFRLGDIDALKRMVHSHSGSLQRLVMANLVRRYMDKTHEESMEEIELEDWLRERIPGYIKENGDDHDLDCQLFLRDE</sequence>
<evidence type="ECO:0008006" key="3">
    <source>
        <dbReference type="Google" id="ProtNLM"/>
    </source>
</evidence>
<evidence type="ECO:0000313" key="2">
    <source>
        <dbReference type="Proteomes" id="UP000663827"/>
    </source>
</evidence>
<dbReference type="Proteomes" id="UP000663827">
    <property type="component" value="Unassembled WGS sequence"/>
</dbReference>